<protein>
    <submittedName>
        <fullName evidence="3">Tetratricopeptide repeat protein</fullName>
    </submittedName>
</protein>
<feature type="transmembrane region" description="Helical" evidence="1">
    <location>
        <begin position="27"/>
        <end position="44"/>
    </location>
</feature>
<dbReference type="RefSeq" id="WP_209359627.1">
    <property type="nucleotide sequence ID" value="NZ_JAGISH010000002.1"/>
</dbReference>
<dbReference type="InterPro" id="IPR018704">
    <property type="entry name" value="SecYEG/CpoB_TPR"/>
</dbReference>
<organism evidence="3 4">
    <name type="scientific">Sagittula salina</name>
    <dbReference type="NCBI Taxonomy" id="2820268"/>
    <lineage>
        <taxon>Bacteria</taxon>
        <taxon>Pseudomonadati</taxon>
        <taxon>Pseudomonadota</taxon>
        <taxon>Alphaproteobacteria</taxon>
        <taxon>Rhodobacterales</taxon>
        <taxon>Roseobacteraceae</taxon>
        <taxon>Sagittula</taxon>
    </lineage>
</organism>
<evidence type="ECO:0000313" key="4">
    <source>
        <dbReference type="Proteomes" id="UP000675940"/>
    </source>
</evidence>
<sequence>MSDADSFIEEVTEEVKRDRLFAAMRKYGWIAVLIVLALVGGTAWREYSRAQETAAAQAFGDAIIAADGKEGAARAEALAGIEAPSAQAEVVAEMLAAQAEADAGETEAAVTRLRMLAGRTEVPAIYRQIAEFKALLIGTKTLPAEERREGFDALAVAGQPLRLLAEEQLALIDIETGETEAALTRLNALLDDAEITAGLRQRASQLIVALGGTLPEPA</sequence>
<dbReference type="AlphaFoldDB" id="A0A940MN11"/>
<proteinExistence type="predicted"/>
<accession>A0A940MN11</accession>
<keyword evidence="4" id="KW-1185">Reference proteome</keyword>
<dbReference type="EMBL" id="JAGISH010000002">
    <property type="protein sequence ID" value="MBP0481762.1"/>
    <property type="molecule type" value="Genomic_DNA"/>
</dbReference>
<keyword evidence="1" id="KW-1133">Transmembrane helix</keyword>
<comment type="caution">
    <text evidence="3">The sequence shown here is derived from an EMBL/GenBank/DDBJ whole genome shotgun (WGS) entry which is preliminary data.</text>
</comment>
<evidence type="ECO:0000256" key="1">
    <source>
        <dbReference type="SAM" id="Phobius"/>
    </source>
</evidence>
<dbReference type="Pfam" id="PF09976">
    <property type="entry name" value="TPR_21"/>
    <property type="match status" value="1"/>
</dbReference>
<gene>
    <name evidence="3" type="ORF">J5474_04560</name>
</gene>
<reference evidence="3" key="1">
    <citation type="submission" date="2021-03" db="EMBL/GenBank/DDBJ databases">
        <title>Sagittula salina sp. nov. strain M10.9X isolated from the marine waste.</title>
        <authorList>
            <person name="Satari L."/>
            <person name="Molina-Menor E."/>
            <person name="Vidal-Verdu A."/>
            <person name="Pascual J."/>
            <person name="Pereto J."/>
            <person name="Porcar M."/>
        </authorList>
    </citation>
    <scope>NUCLEOTIDE SEQUENCE</scope>
    <source>
        <strain evidence="3">M10.9X</strain>
    </source>
</reference>
<evidence type="ECO:0000259" key="2">
    <source>
        <dbReference type="Pfam" id="PF09976"/>
    </source>
</evidence>
<name>A0A940MN11_9RHOB</name>
<dbReference type="Proteomes" id="UP000675940">
    <property type="component" value="Unassembled WGS sequence"/>
</dbReference>
<keyword evidence="1" id="KW-0812">Transmembrane</keyword>
<feature type="domain" description="Ancillary SecYEG translocon subunit/Cell division coordinator CpoB TPR" evidence="2">
    <location>
        <begin position="29"/>
        <end position="124"/>
    </location>
</feature>
<evidence type="ECO:0000313" key="3">
    <source>
        <dbReference type="EMBL" id="MBP0481762.1"/>
    </source>
</evidence>
<keyword evidence="1" id="KW-0472">Membrane</keyword>